<feature type="domain" description="AP2/ERF" evidence="5">
    <location>
        <begin position="102"/>
        <end position="139"/>
    </location>
</feature>
<dbReference type="InterPro" id="IPR001471">
    <property type="entry name" value="AP2/ERF_dom"/>
</dbReference>
<dbReference type="Proteomes" id="UP001218638">
    <property type="component" value="Chromosome"/>
</dbReference>
<accession>A0AAF0CRZ4</accession>
<sequence>MDSRLKNSGRKGIRRHEYEGLQGWFVRYMREGALFRKVFSDRDFGGEEGSFAAAEEYHRQLVSYFPPRTRKEHSEQRRKNSREIVGISRVTKITKKKEYHFWQASWTDVSLGKARNKVFSINKYGEEEAKRLAIETRQKHLDEFGDQILYDYGDDLVWLVPPEKISIAANIDTEGESEGAIALREHRLRERSRELRKAKILDFIEKHGRLYCEICDFDFEATYGELGAGLIEVHHTKAIADYTKNDVTTLSDLMLVCSNCHYVIHRDEHYERNFTQIMRVVSLTRTQSKTKERRANKSVQTRTTSGPV</sequence>
<dbReference type="KEGG" id="slom:PXH66_09105"/>
<dbReference type="Pfam" id="PF01844">
    <property type="entry name" value="HNH"/>
    <property type="match status" value="1"/>
</dbReference>
<keyword evidence="8" id="KW-1185">Reference proteome</keyword>
<dbReference type="InterPro" id="IPR003615">
    <property type="entry name" value="HNH_nuc"/>
</dbReference>
<dbReference type="GO" id="GO:0008270">
    <property type="term" value="F:zinc ion binding"/>
    <property type="evidence" value="ECO:0007669"/>
    <property type="project" value="InterPro"/>
</dbReference>
<keyword evidence="3" id="KW-0804">Transcription</keyword>
<name>A0AAF0CRZ4_9BACT</name>
<dbReference type="RefSeq" id="WP_330929722.1">
    <property type="nucleotide sequence ID" value="NZ_CP119075.1"/>
</dbReference>
<dbReference type="EMBL" id="CP119075">
    <property type="protein sequence ID" value="WED67007.1"/>
    <property type="molecule type" value="Genomic_DNA"/>
</dbReference>
<protein>
    <submittedName>
        <fullName evidence="7">AP2 domain-containing protein</fullName>
    </submittedName>
</protein>
<dbReference type="InterPro" id="IPR002711">
    <property type="entry name" value="HNH"/>
</dbReference>
<evidence type="ECO:0000259" key="6">
    <source>
        <dbReference type="Pfam" id="PF01844"/>
    </source>
</evidence>
<evidence type="ECO:0000313" key="7">
    <source>
        <dbReference type="EMBL" id="WED67007.1"/>
    </source>
</evidence>
<dbReference type="CDD" id="cd00085">
    <property type="entry name" value="HNHc"/>
    <property type="match status" value="1"/>
</dbReference>
<dbReference type="Gene3D" id="1.20.5.2050">
    <property type="match status" value="1"/>
</dbReference>
<evidence type="ECO:0000259" key="5">
    <source>
        <dbReference type="Pfam" id="PF00847"/>
    </source>
</evidence>
<reference evidence="7" key="1">
    <citation type="submission" date="2023-03" db="EMBL/GenBank/DDBJ databases">
        <title>Lomoglobus Profundus gen. nov., sp. nov., a novel member of the phylum Verrucomicrobia, isolated from deep-marine sediment of South China Sea.</title>
        <authorList>
            <person name="Ahmad T."/>
            <person name="Ishaq S.E."/>
            <person name="Wang F."/>
        </authorList>
    </citation>
    <scope>NUCLEOTIDE SEQUENCE</scope>
    <source>
        <strain evidence="7">LMO-M01</strain>
    </source>
</reference>
<dbReference type="GO" id="GO:0003677">
    <property type="term" value="F:DNA binding"/>
    <property type="evidence" value="ECO:0007669"/>
    <property type="project" value="UniProtKB-KW"/>
</dbReference>
<evidence type="ECO:0000256" key="1">
    <source>
        <dbReference type="ARBA" id="ARBA00023015"/>
    </source>
</evidence>
<evidence type="ECO:0000313" key="8">
    <source>
        <dbReference type="Proteomes" id="UP001218638"/>
    </source>
</evidence>
<dbReference type="Pfam" id="PF00847">
    <property type="entry name" value="AP2"/>
    <property type="match status" value="1"/>
</dbReference>
<dbReference type="AlphaFoldDB" id="A0AAF0CRZ4"/>
<evidence type="ECO:0000256" key="2">
    <source>
        <dbReference type="ARBA" id="ARBA00023125"/>
    </source>
</evidence>
<keyword evidence="1" id="KW-0805">Transcription regulation</keyword>
<gene>
    <name evidence="7" type="ORF">PXH66_09105</name>
</gene>
<feature type="region of interest" description="Disordered" evidence="4">
    <location>
        <begin position="285"/>
        <end position="308"/>
    </location>
</feature>
<feature type="compositionally biased region" description="Polar residues" evidence="4">
    <location>
        <begin position="297"/>
        <end position="308"/>
    </location>
</feature>
<organism evidence="7 8">
    <name type="scientific">Synoicihabitans lomoniglobus</name>
    <dbReference type="NCBI Taxonomy" id="2909285"/>
    <lineage>
        <taxon>Bacteria</taxon>
        <taxon>Pseudomonadati</taxon>
        <taxon>Verrucomicrobiota</taxon>
        <taxon>Opitutia</taxon>
        <taxon>Opitutales</taxon>
        <taxon>Opitutaceae</taxon>
        <taxon>Synoicihabitans</taxon>
    </lineage>
</organism>
<evidence type="ECO:0000256" key="3">
    <source>
        <dbReference type="ARBA" id="ARBA00023163"/>
    </source>
</evidence>
<dbReference type="GO" id="GO:0004519">
    <property type="term" value="F:endonuclease activity"/>
    <property type="evidence" value="ECO:0007669"/>
    <property type="project" value="InterPro"/>
</dbReference>
<dbReference type="GO" id="GO:0003700">
    <property type="term" value="F:DNA-binding transcription factor activity"/>
    <property type="evidence" value="ECO:0007669"/>
    <property type="project" value="InterPro"/>
</dbReference>
<feature type="domain" description="HNH" evidence="6">
    <location>
        <begin position="212"/>
        <end position="262"/>
    </location>
</feature>
<proteinExistence type="predicted"/>
<evidence type="ECO:0000256" key="4">
    <source>
        <dbReference type="SAM" id="MobiDB-lite"/>
    </source>
</evidence>
<keyword evidence="2" id="KW-0238">DNA-binding</keyword>